<evidence type="ECO:0000313" key="4">
    <source>
        <dbReference type="Proteomes" id="UP001165283"/>
    </source>
</evidence>
<accession>A0ABT0ZTD5</accession>
<sequence>MRAEHDDVPFAVVRRGYDRTEVENGLRRLRAELNSTMLARDVARDDLRMAASQLEQARGEAHEARAAASEARAEIERLTAAVAELSTIPSTVDGMSRRLQQMVQIAQNDADEMRRRATAGATQVLSMAQAEADELLERSHQERSAFETELRAARETLRDELEEGRARLEGLRADRERHIEQLATELAEQRASAEAELDDVLTQRREAVLDELSAKETLARTEAIRIRDAASREARDLLAQANAQAELIRSEATASVAEAHRELEELRMLQHQVSEQLTSVRALLDWTLPRMAGPGPSTPELRLVESKPSTPVEPTPLTSPARAGTWSTGAFPIRDAERPGDGDEPVEPSWPATSRTEVVTSRPGPSGLGSRPGDLARPFHLPDDGSEETHRLVVPRPAGPAGPSEPFGPARSDAAELFTHRPPAPAEDASGAPESLSSGPRPSDRPDTPADAEDADPDRAADTADPPVPDPRPRPDDRPSPSARSSTVTAGSRSDR</sequence>
<dbReference type="EMBL" id="JAGSOV010000009">
    <property type="protein sequence ID" value="MCO1653986.1"/>
    <property type="molecule type" value="Genomic_DNA"/>
</dbReference>
<evidence type="ECO:0000256" key="2">
    <source>
        <dbReference type="SAM" id="MobiDB-lite"/>
    </source>
</evidence>
<evidence type="ECO:0000256" key="1">
    <source>
        <dbReference type="SAM" id="Coils"/>
    </source>
</evidence>
<feature type="compositionally biased region" description="Basic and acidic residues" evidence="2">
    <location>
        <begin position="380"/>
        <end position="391"/>
    </location>
</feature>
<comment type="caution">
    <text evidence="3">The sequence shown here is derived from an EMBL/GenBank/DDBJ whole genome shotgun (WGS) entry which is preliminary data.</text>
</comment>
<feature type="coiled-coil region" evidence="1">
    <location>
        <begin position="40"/>
        <end position="203"/>
    </location>
</feature>
<feature type="region of interest" description="Disordered" evidence="2">
    <location>
        <begin position="290"/>
        <end position="496"/>
    </location>
</feature>
<dbReference type="RefSeq" id="WP_252435598.1">
    <property type="nucleotide sequence ID" value="NZ_JAGSOV010000009.1"/>
</dbReference>
<feature type="coiled-coil region" evidence="1">
    <location>
        <begin position="231"/>
        <end position="276"/>
    </location>
</feature>
<name>A0ABT0ZTD5_9PSEU</name>
<keyword evidence="1" id="KW-0175">Coiled coil</keyword>
<organism evidence="3 4">
    <name type="scientific">Pseudonocardia humida</name>
    <dbReference type="NCBI Taxonomy" id="2800819"/>
    <lineage>
        <taxon>Bacteria</taxon>
        <taxon>Bacillati</taxon>
        <taxon>Actinomycetota</taxon>
        <taxon>Actinomycetes</taxon>
        <taxon>Pseudonocardiales</taxon>
        <taxon>Pseudonocardiaceae</taxon>
        <taxon>Pseudonocardia</taxon>
    </lineage>
</organism>
<evidence type="ECO:0000313" key="3">
    <source>
        <dbReference type="EMBL" id="MCO1653986.1"/>
    </source>
</evidence>
<evidence type="ECO:0008006" key="5">
    <source>
        <dbReference type="Google" id="ProtNLM"/>
    </source>
</evidence>
<gene>
    <name evidence="3" type="ORF">KDL28_02845</name>
</gene>
<reference evidence="3" key="1">
    <citation type="submission" date="2021-04" db="EMBL/GenBank/DDBJ databases">
        <title>Pseudonocardia sp. nov., isolated from sandy soil of mangrove forest.</title>
        <authorList>
            <person name="Zan Z."/>
            <person name="Huang R."/>
            <person name="Liu W."/>
        </authorList>
    </citation>
    <scope>NUCLEOTIDE SEQUENCE</scope>
    <source>
        <strain evidence="3">S2-4</strain>
    </source>
</reference>
<proteinExistence type="predicted"/>
<keyword evidence="4" id="KW-1185">Reference proteome</keyword>
<dbReference type="Proteomes" id="UP001165283">
    <property type="component" value="Unassembled WGS sequence"/>
</dbReference>
<feature type="compositionally biased region" description="Low complexity" evidence="2">
    <location>
        <begin position="361"/>
        <end position="373"/>
    </location>
</feature>
<protein>
    <recommendedName>
        <fullName evidence="5">DivIVA protein</fullName>
    </recommendedName>
</protein>